<organism evidence="1 2">
    <name type="scientific">Coniosporium tulheliwenetii</name>
    <dbReference type="NCBI Taxonomy" id="3383036"/>
    <lineage>
        <taxon>Eukaryota</taxon>
        <taxon>Fungi</taxon>
        <taxon>Dikarya</taxon>
        <taxon>Ascomycota</taxon>
        <taxon>Pezizomycotina</taxon>
        <taxon>Dothideomycetes</taxon>
        <taxon>Dothideomycetes incertae sedis</taxon>
        <taxon>Coniosporium</taxon>
    </lineage>
</organism>
<accession>A0ACC2Z004</accession>
<reference evidence="1" key="1">
    <citation type="submission" date="2022-10" db="EMBL/GenBank/DDBJ databases">
        <title>Culturing micro-colonial fungi from biological soil crusts in the Mojave desert and describing Neophaeococcomyces mojavensis, and introducing the new genera and species Taxawa tesnikishii.</title>
        <authorList>
            <person name="Kurbessoian T."/>
            <person name="Stajich J.E."/>
        </authorList>
    </citation>
    <scope>NUCLEOTIDE SEQUENCE</scope>
    <source>
        <strain evidence="1">JES_115</strain>
    </source>
</reference>
<dbReference type="Proteomes" id="UP001172680">
    <property type="component" value="Unassembled WGS sequence"/>
</dbReference>
<protein>
    <submittedName>
        <fullName evidence="1">Uncharacterized protein</fullName>
    </submittedName>
</protein>
<evidence type="ECO:0000313" key="1">
    <source>
        <dbReference type="EMBL" id="KAJ9640885.1"/>
    </source>
</evidence>
<gene>
    <name evidence="1" type="ORF">H2199_005553</name>
</gene>
<dbReference type="EMBL" id="JAPDRP010000016">
    <property type="protein sequence ID" value="KAJ9640885.1"/>
    <property type="molecule type" value="Genomic_DNA"/>
</dbReference>
<evidence type="ECO:0000313" key="2">
    <source>
        <dbReference type="Proteomes" id="UP001172680"/>
    </source>
</evidence>
<sequence length="429" mass="48218">MVRAVTEDDTGLKVLYEPSANDGSTSTPADIIDIVAIHGIGAHPDDTWCKNVGTDDEGWPRYVNWLSDPAMLPSAVPNARIMRYGYMSRWFGDEAIRQNVNTVADAERFPDEWPNIYHAAAGIIFLGTPFRGAPGLSQTEMIRAAEVLYKDTVQGEVLRILDPDDELLLETVHLFEKVRTSSQNGTRLACFFELRPCNSFAVSESSGCLDAAQKIGLQRTHFDMNKFGKPSEEEYQTVRDVIEEMVEAAPRLLLARSQYSGEHKVAFSLKGVPLANRFVGRDAEMQRLEDYFHPRIPSSARRKVFVVHGLGGIGKTQLVIEFARKHRSRYSAVFWLDGSSKDRLKQSFVDVAYRLPRDQLTADAAEALKHSDIDVDVVVGGVLQWLSLPSNQHWLLIIDNVDRDHLNKGKDPQAYDVKEFFPLHSQKST</sequence>
<proteinExistence type="predicted"/>
<comment type="caution">
    <text evidence="1">The sequence shown here is derived from an EMBL/GenBank/DDBJ whole genome shotgun (WGS) entry which is preliminary data.</text>
</comment>
<name>A0ACC2Z004_9PEZI</name>
<keyword evidence="2" id="KW-1185">Reference proteome</keyword>